<feature type="region of interest" description="Disordered" evidence="1">
    <location>
        <begin position="224"/>
        <end position="256"/>
    </location>
</feature>
<proteinExistence type="predicted"/>
<dbReference type="AlphaFoldDB" id="A0A9P8T7A5"/>
<sequence>MSNRFLSCQTCNKLLGVVTKSNHTNGLPNSKHNSWSHTSIKSLYTVVRVDVFCSTQNAQILWTFRITCLGLHLHTDHLNWLVPGRKTTTQSRRQNSLASSQLLVLRLSGERLDGVLSESGQPESRSPVGHLSNCNSIDTLVDTLDTFLGVDVLENFQAALDWGSSSSSLVSGDLDSLHTGTESHCEVSLEQSTSDSSTNTRNEWRCAHSLQTVLSFGRHKQQNSTFGTGFNPGPRNQSLVESKYPSSGPNHFGGLKNRQRTVGSHCSLDHFERLTQGGHLEHVETCSKQDVGEGDWFFLNLGHICKINNSKKTGEKFNHRCAIFYIKRKKRLKS</sequence>
<evidence type="ECO:0000313" key="2">
    <source>
        <dbReference type="EMBL" id="KAH3668269.1"/>
    </source>
</evidence>
<evidence type="ECO:0000256" key="1">
    <source>
        <dbReference type="SAM" id="MobiDB-lite"/>
    </source>
</evidence>
<dbReference type="Proteomes" id="UP000769157">
    <property type="component" value="Unassembled WGS sequence"/>
</dbReference>
<feature type="compositionally biased region" description="Polar residues" evidence="1">
    <location>
        <begin position="224"/>
        <end position="249"/>
    </location>
</feature>
<reference evidence="2" key="2">
    <citation type="submission" date="2021-01" db="EMBL/GenBank/DDBJ databases">
        <authorList>
            <person name="Schikora-Tamarit M.A."/>
        </authorList>
    </citation>
    <scope>NUCLEOTIDE SEQUENCE</scope>
    <source>
        <strain evidence="2">CBS6075</strain>
    </source>
</reference>
<evidence type="ECO:0000313" key="3">
    <source>
        <dbReference type="Proteomes" id="UP000769157"/>
    </source>
</evidence>
<dbReference type="EMBL" id="JAEUBE010000158">
    <property type="protein sequence ID" value="KAH3668269.1"/>
    <property type="molecule type" value="Genomic_DNA"/>
</dbReference>
<dbReference type="RefSeq" id="XP_046062683.1">
    <property type="nucleotide sequence ID" value="XM_046202848.1"/>
</dbReference>
<reference evidence="2" key="1">
    <citation type="journal article" date="2021" name="Open Biol.">
        <title>Shared evolutionary footprints suggest mitochondrial oxidative damage underlies multiple complex I losses in fungi.</title>
        <authorList>
            <person name="Schikora-Tamarit M.A."/>
            <person name="Marcet-Houben M."/>
            <person name="Nosek J."/>
            <person name="Gabaldon T."/>
        </authorList>
    </citation>
    <scope>NUCLEOTIDE SEQUENCE</scope>
    <source>
        <strain evidence="2">CBS6075</strain>
    </source>
</reference>
<keyword evidence="3" id="KW-1185">Reference proteome</keyword>
<dbReference type="GeneID" id="70233990"/>
<accession>A0A9P8T7A5</accession>
<organism evidence="2 3">
    <name type="scientific">Ogataea philodendri</name>
    <dbReference type="NCBI Taxonomy" id="1378263"/>
    <lineage>
        <taxon>Eukaryota</taxon>
        <taxon>Fungi</taxon>
        <taxon>Dikarya</taxon>
        <taxon>Ascomycota</taxon>
        <taxon>Saccharomycotina</taxon>
        <taxon>Pichiomycetes</taxon>
        <taxon>Pichiales</taxon>
        <taxon>Pichiaceae</taxon>
        <taxon>Ogataea</taxon>
    </lineage>
</organism>
<gene>
    <name evidence="2" type="ORF">OGAPHI_002023</name>
</gene>
<protein>
    <submittedName>
        <fullName evidence="2">Uncharacterized protein</fullName>
    </submittedName>
</protein>
<name>A0A9P8T7A5_9ASCO</name>
<comment type="caution">
    <text evidence="2">The sequence shown here is derived from an EMBL/GenBank/DDBJ whole genome shotgun (WGS) entry which is preliminary data.</text>
</comment>